<dbReference type="Proteomes" id="UP001165586">
    <property type="component" value="Unassembled WGS sequence"/>
</dbReference>
<feature type="non-terminal residue" evidence="1">
    <location>
        <position position="163"/>
    </location>
</feature>
<name>A0ABT2HC35_9MICO</name>
<proteinExistence type="predicted"/>
<gene>
    <name evidence="1" type="ORF">N1032_27645</name>
</gene>
<dbReference type="RefSeq" id="WP_259543928.1">
    <property type="nucleotide sequence ID" value="NZ_JANLCJ010000776.1"/>
</dbReference>
<evidence type="ECO:0000313" key="2">
    <source>
        <dbReference type="Proteomes" id="UP001165586"/>
    </source>
</evidence>
<keyword evidence="2" id="KW-1185">Reference proteome</keyword>
<accession>A0ABT2HC35</accession>
<comment type="caution">
    <text evidence="1">The sequence shown here is derived from an EMBL/GenBank/DDBJ whole genome shotgun (WGS) entry which is preliminary data.</text>
</comment>
<protein>
    <submittedName>
        <fullName evidence="1">Uncharacterized protein</fullName>
    </submittedName>
</protein>
<sequence length="163" mass="17090">MNMLQQNNATRTNAIGALGSLGMQQAQLGATAANLYQQGLQNQYTAAQAQQQQAINQAQNQWFNQQGASQAGWTNLARYQSVVAGIGGMGGQSTSTATAPSSGGGLFNQVLGGASTVAGMGQSFGWWGGSDATLKGKVRLKGRTKSGDKDYDWEWNARGRKLG</sequence>
<reference evidence="1" key="1">
    <citation type="submission" date="2022-08" db="EMBL/GenBank/DDBJ databases">
        <authorList>
            <person name="Deng Y."/>
            <person name="Han X.-F."/>
            <person name="Zhang Y.-Q."/>
        </authorList>
    </citation>
    <scope>NUCLEOTIDE SEQUENCE</scope>
    <source>
        <strain evidence="1">CPCC 203386</strain>
    </source>
</reference>
<evidence type="ECO:0000313" key="1">
    <source>
        <dbReference type="EMBL" id="MCS5737510.1"/>
    </source>
</evidence>
<dbReference type="EMBL" id="JANLCJ010000776">
    <property type="protein sequence ID" value="MCS5737510.1"/>
    <property type="molecule type" value="Genomic_DNA"/>
</dbReference>
<organism evidence="1 2">
    <name type="scientific">Herbiconiux daphne</name>
    <dbReference type="NCBI Taxonomy" id="2970914"/>
    <lineage>
        <taxon>Bacteria</taxon>
        <taxon>Bacillati</taxon>
        <taxon>Actinomycetota</taxon>
        <taxon>Actinomycetes</taxon>
        <taxon>Micrococcales</taxon>
        <taxon>Microbacteriaceae</taxon>
        <taxon>Herbiconiux</taxon>
    </lineage>
</organism>